<dbReference type="EMBL" id="NBSH01000012">
    <property type="protein sequence ID" value="ORX34911.1"/>
    <property type="molecule type" value="Genomic_DNA"/>
</dbReference>
<dbReference type="FunFam" id="3.90.550.10:FF:000193">
    <property type="entry name" value="Glycogenin glucosyltransferase, putative"/>
    <property type="match status" value="1"/>
</dbReference>
<dbReference type="AlphaFoldDB" id="A0A1Y1UA36"/>
<feature type="region of interest" description="Disordered" evidence="1">
    <location>
        <begin position="444"/>
        <end position="558"/>
    </location>
</feature>
<dbReference type="GeneID" id="33555384"/>
<feature type="compositionally biased region" description="Acidic residues" evidence="1">
    <location>
        <begin position="630"/>
        <end position="640"/>
    </location>
</feature>
<dbReference type="Gene3D" id="3.90.550.10">
    <property type="entry name" value="Spore Coat Polysaccharide Biosynthesis Protein SpsA, Chain A"/>
    <property type="match status" value="1"/>
</dbReference>
<dbReference type="Pfam" id="PF01501">
    <property type="entry name" value="Glyco_transf_8"/>
    <property type="match status" value="1"/>
</dbReference>
<comment type="caution">
    <text evidence="2">The sequence shown here is derived from an EMBL/GenBank/DDBJ whole genome shotgun (WGS) entry which is preliminary data.</text>
</comment>
<feature type="compositionally biased region" description="Low complexity" evidence="1">
    <location>
        <begin position="716"/>
        <end position="736"/>
    </location>
</feature>
<dbReference type="PANTHER" id="PTHR11183">
    <property type="entry name" value="GLYCOGENIN SUBFAMILY MEMBER"/>
    <property type="match status" value="1"/>
</dbReference>
<accession>A0A1Y1UA36</accession>
<feature type="compositionally biased region" description="Low complexity" evidence="1">
    <location>
        <begin position="776"/>
        <end position="790"/>
    </location>
</feature>
<name>A0A1Y1UA36_9TREE</name>
<dbReference type="InterPro" id="IPR029044">
    <property type="entry name" value="Nucleotide-diphossugar_trans"/>
</dbReference>
<dbReference type="InParanoid" id="A0A1Y1UA36"/>
<gene>
    <name evidence="2" type="ORF">BD324DRAFT_582709</name>
</gene>
<dbReference type="GO" id="GO:0016757">
    <property type="term" value="F:glycosyltransferase activity"/>
    <property type="evidence" value="ECO:0007669"/>
    <property type="project" value="InterPro"/>
</dbReference>
<evidence type="ECO:0000256" key="1">
    <source>
        <dbReference type="SAM" id="MobiDB-lite"/>
    </source>
</evidence>
<dbReference type="RefSeq" id="XP_021869127.1">
    <property type="nucleotide sequence ID" value="XM_022013576.1"/>
</dbReference>
<keyword evidence="2" id="KW-0808">Transferase</keyword>
<evidence type="ECO:0000313" key="2">
    <source>
        <dbReference type="EMBL" id="ORX34911.1"/>
    </source>
</evidence>
<reference evidence="2 3" key="1">
    <citation type="submission" date="2017-03" db="EMBL/GenBank/DDBJ databases">
        <title>Widespread Adenine N6-methylation of Active Genes in Fungi.</title>
        <authorList>
            <consortium name="DOE Joint Genome Institute"/>
            <person name="Mondo S.J."/>
            <person name="Dannebaum R.O."/>
            <person name="Kuo R.C."/>
            <person name="Louie K.B."/>
            <person name="Bewick A.J."/>
            <person name="Labutti K."/>
            <person name="Haridas S."/>
            <person name="Kuo A."/>
            <person name="Salamov A."/>
            <person name="Ahrendt S.R."/>
            <person name="Lau R."/>
            <person name="Bowen B.P."/>
            <person name="Lipzen A."/>
            <person name="Sullivan W."/>
            <person name="Andreopoulos W.B."/>
            <person name="Clum A."/>
            <person name="Lindquist E."/>
            <person name="Daum C."/>
            <person name="Northen T.R."/>
            <person name="Ramamoorthy G."/>
            <person name="Schmitz R.J."/>
            <person name="Gryganskyi A."/>
            <person name="Culley D."/>
            <person name="Magnuson J."/>
            <person name="James T.Y."/>
            <person name="O'Malley M.A."/>
            <person name="Stajich J.E."/>
            <person name="Spatafora J.W."/>
            <person name="Visel A."/>
            <person name="Grigoriev I.V."/>
        </authorList>
    </citation>
    <scope>NUCLEOTIDE SEQUENCE [LARGE SCALE GENOMIC DNA]</scope>
    <source>
        <strain evidence="2 3">NRRL Y-17943</strain>
    </source>
</reference>
<dbReference type="InterPro" id="IPR002495">
    <property type="entry name" value="Glyco_trans_8"/>
</dbReference>
<dbReference type="InterPro" id="IPR050587">
    <property type="entry name" value="GNT1/Glycosyltrans_8"/>
</dbReference>
<feature type="compositionally biased region" description="Polar residues" evidence="1">
    <location>
        <begin position="444"/>
        <end position="453"/>
    </location>
</feature>
<feature type="compositionally biased region" description="Polar residues" evidence="1">
    <location>
        <begin position="750"/>
        <end position="760"/>
    </location>
</feature>
<dbReference type="OrthoDB" id="2014201at2759"/>
<keyword evidence="3" id="KW-1185">Reference proteome</keyword>
<feature type="compositionally biased region" description="Polar residues" evidence="1">
    <location>
        <begin position="473"/>
        <end position="488"/>
    </location>
</feature>
<dbReference type="STRING" id="4999.A0A1Y1UA36"/>
<feature type="region of interest" description="Disordered" evidence="1">
    <location>
        <begin position="361"/>
        <end position="408"/>
    </location>
</feature>
<evidence type="ECO:0000313" key="3">
    <source>
        <dbReference type="Proteomes" id="UP000193218"/>
    </source>
</evidence>
<feature type="compositionally biased region" description="Basic and acidic residues" evidence="1">
    <location>
        <begin position="802"/>
        <end position="821"/>
    </location>
</feature>
<sequence length="837" mass="91595">MSSSLPNAFVTLLTTPSYLPGALVLLHSLLELHPEPRQFKTVCLVTPETVDARTIGEVRKAGFDLVIGVEPIGSGVQGEEGLKLMGRPDLNLALTKLHLFRLHTLFSTLIYLDADVLPLRPISHLFSTTEPHVLSAAPDTGWPDCFNSGVMVIRPNEKDWEGLREMLKNGEGEEGIYLTGGGSNGSGEALYGNGSFDGADQGLLNEYFSDEGPGGQWNRLSFLYNVTPTAAYQYEPAYRRYGSKVNIVHFIGPNKPWSSLSSRPPGMSLPKGKEYKFDYPSLIDRWYEIYDRNVRPNAAHHPDMAQRFQVPEHVAVWNTSTAMAQQPPDRLDLVQLKAAVGVGMTAMKPGQYTSLPLDGRVDLIMPKPRPRVKAPSPPKSPTIAGDTSPQQHFPAPHPQSLHQQTTQPAVWDAQRYSPPVGGQPEMSVPMNTFYNAAWDESPAQQSSFYSSPQKHQHEPQYPTIPDNVRKDTWYSNFTGSTPDRTYTNPVFPWEQAKQRKPDRVFPQDAPAPVYKHTTAAAPSKRHAAPAEPVRPRRASPPPVTTTTSSNPPPRSMSEAMASYTNAWDSMPQIQQYIDRVTGRPPRLGLNDMPRQIDLSALKSVPTTPKQETAPARHRTKSGDRRSDVSGDGDDEDDGESQDSVNDSPAIGSNNTGRMESVPYPFHSGYRDRQAQTDRRTMTDAKVQTGSGAGSPPSRAAPLPGSSSMTPAKSSSRRYSNNGRHGNGNSHGQSSSSETTPRAGSLLTPPSEHTATSSTGNRVPFPVNPIATRRSSHNSTGSNGSSRRPSGMTDSGVPSADQRATRKFDPSTDPDVRKKDTQEVLSRFMQEGTFSSST</sequence>
<feature type="region of interest" description="Disordered" evidence="1">
    <location>
        <begin position="600"/>
        <end position="837"/>
    </location>
</feature>
<feature type="compositionally biased region" description="Basic and acidic residues" evidence="1">
    <location>
        <begin position="496"/>
        <end position="505"/>
    </location>
</feature>
<proteinExistence type="predicted"/>
<organism evidence="2 3">
    <name type="scientific">Kockovaella imperatae</name>
    <dbReference type="NCBI Taxonomy" id="4999"/>
    <lineage>
        <taxon>Eukaryota</taxon>
        <taxon>Fungi</taxon>
        <taxon>Dikarya</taxon>
        <taxon>Basidiomycota</taxon>
        <taxon>Agaricomycotina</taxon>
        <taxon>Tremellomycetes</taxon>
        <taxon>Tremellales</taxon>
        <taxon>Cuniculitremaceae</taxon>
        <taxon>Kockovaella</taxon>
    </lineage>
</organism>
<feature type="compositionally biased region" description="Basic and acidic residues" evidence="1">
    <location>
        <begin position="668"/>
        <end position="682"/>
    </location>
</feature>
<protein>
    <submittedName>
        <fullName evidence="2">Nucleotide-diphospho-sugar transferase</fullName>
    </submittedName>
</protein>
<dbReference type="Proteomes" id="UP000193218">
    <property type="component" value="Unassembled WGS sequence"/>
</dbReference>
<dbReference type="CDD" id="cd02537">
    <property type="entry name" value="GT8_Glycogenin"/>
    <property type="match status" value="1"/>
</dbReference>
<dbReference type="SUPFAM" id="SSF53448">
    <property type="entry name" value="Nucleotide-diphospho-sugar transferases"/>
    <property type="match status" value="1"/>
</dbReference>